<dbReference type="STRING" id="109895.A0A507E2X6"/>
<dbReference type="Pfam" id="PF01125">
    <property type="entry name" value="BUD31"/>
    <property type="match status" value="1"/>
</dbReference>
<dbReference type="PANTHER" id="PTHR19411:SF0">
    <property type="entry name" value="PROTEIN BUD31 HOMOLOG"/>
    <property type="match status" value="1"/>
</dbReference>
<keyword evidence="5" id="KW-1185">Reference proteome</keyword>
<sequence length="168" mass="19931">MPKVRRGRKPPPEGWDLIEPTLLELQQKMREAENEGHEGKRKVEALWPVFRLHHQRSRYIYDMFYRRKAISRELYDYCCKEGYADLALIAKWKKVGYEKLCCLRCIQPRDMNYGTMCICRVPKEKLQEDKIVECLHCGYVPADEADPGFFFVVDVRLAADDRRSEVQL</sequence>
<dbReference type="PANTHER" id="PTHR19411">
    <property type="entry name" value="PROTEIN BUD31-RELATED"/>
    <property type="match status" value="1"/>
</dbReference>
<dbReference type="PROSITE" id="PS00997">
    <property type="entry name" value="G10_1"/>
    <property type="match status" value="1"/>
</dbReference>
<dbReference type="EMBL" id="QEAQ01000036">
    <property type="protein sequence ID" value="TPX58423.1"/>
    <property type="molecule type" value="Genomic_DNA"/>
</dbReference>
<dbReference type="InterPro" id="IPR001748">
    <property type="entry name" value="BUD31"/>
</dbReference>
<accession>A0A507E2X6</accession>
<dbReference type="GO" id="GO:0000398">
    <property type="term" value="P:mRNA splicing, via spliceosome"/>
    <property type="evidence" value="ECO:0007669"/>
    <property type="project" value="TreeGrafter"/>
</dbReference>
<evidence type="ECO:0000313" key="4">
    <source>
        <dbReference type="EMBL" id="TPX58423.1"/>
    </source>
</evidence>
<dbReference type="PRINTS" id="PR00322">
    <property type="entry name" value="G10"/>
</dbReference>
<dbReference type="GO" id="GO:0005681">
    <property type="term" value="C:spliceosomal complex"/>
    <property type="evidence" value="ECO:0007669"/>
    <property type="project" value="TreeGrafter"/>
</dbReference>
<evidence type="ECO:0008006" key="6">
    <source>
        <dbReference type="Google" id="ProtNLM"/>
    </source>
</evidence>
<gene>
    <name evidence="4" type="ORF">PhCBS80983_g03134</name>
</gene>
<reference evidence="4 5" key="1">
    <citation type="journal article" date="2019" name="Sci. Rep.">
        <title>Comparative genomics of chytrid fungi reveal insights into the obligate biotrophic and pathogenic lifestyle of Synchytrium endobioticum.</title>
        <authorList>
            <person name="van de Vossenberg B.T.L.H."/>
            <person name="Warris S."/>
            <person name="Nguyen H.D.T."/>
            <person name="van Gent-Pelzer M.P.E."/>
            <person name="Joly D.L."/>
            <person name="van de Geest H.C."/>
            <person name="Bonants P.J.M."/>
            <person name="Smith D.S."/>
            <person name="Levesque C.A."/>
            <person name="van der Lee T.A.J."/>
        </authorList>
    </citation>
    <scope>NUCLEOTIDE SEQUENCE [LARGE SCALE GENOMIC DNA]</scope>
    <source>
        <strain evidence="4 5">CBS 809.83</strain>
    </source>
</reference>
<comment type="caution">
    <text evidence="4">The sequence shown here is derived from an EMBL/GenBank/DDBJ whole genome shotgun (WGS) entry which is preliminary data.</text>
</comment>
<evidence type="ECO:0000313" key="5">
    <source>
        <dbReference type="Proteomes" id="UP000318582"/>
    </source>
</evidence>
<dbReference type="Proteomes" id="UP000318582">
    <property type="component" value="Unassembled WGS sequence"/>
</dbReference>
<dbReference type="InterPro" id="IPR018230">
    <property type="entry name" value="BUD31/G10-rel_CS"/>
</dbReference>
<evidence type="ECO:0000256" key="3">
    <source>
        <dbReference type="ARBA" id="ARBA00023242"/>
    </source>
</evidence>
<evidence type="ECO:0000256" key="1">
    <source>
        <dbReference type="ARBA" id="ARBA00004123"/>
    </source>
</evidence>
<proteinExistence type="inferred from homology"/>
<name>A0A507E2X6_9FUNG</name>
<comment type="similarity">
    <text evidence="2">Belongs to the BUD31 (G10) family.</text>
</comment>
<organism evidence="4 5">
    <name type="scientific">Powellomyces hirtus</name>
    <dbReference type="NCBI Taxonomy" id="109895"/>
    <lineage>
        <taxon>Eukaryota</taxon>
        <taxon>Fungi</taxon>
        <taxon>Fungi incertae sedis</taxon>
        <taxon>Chytridiomycota</taxon>
        <taxon>Chytridiomycota incertae sedis</taxon>
        <taxon>Chytridiomycetes</taxon>
        <taxon>Spizellomycetales</taxon>
        <taxon>Powellomycetaceae</taxon>
        <taxon>Powellomyces</taxon>
    </lineage>
</organism>
<comment type="subcellular location">
    <subcellularLocation>
        <location evidence="1">Nucleus</location>
    </subcellularLocation>
</comment>
<evidence type="ECO:0000256" key="2">
    <source>
        <dbReference type="ARBA" id="ARBA00005287"/>
    </source>
</evidence>
<dbReference type="AlphaFoldDB" id="A0A507E2X6"/>
<protein>
    <recommendedName>
        <fullName evidence="6">G10 protein</fullName>
    </recommendedName>
</protein>
<keyword evidence="3" id="KW-0539">Nucleus</keyword>